<dbReference type="Proteomes" id="UP000009168">
    <property type="component" value="Unassembled WGS sequence"/>
</dbReference>
<dbReference type="RefSeq" id="XP_012653539.1">
    <property type="nucleotide sequence ID" value="XM_012798085.1"/>
</dbReference>
<evidence type="ECO:0000313" key="2">
    <source>
        <dbReference type="Proteomes" id="UP000009168"/>
    </source>
</evidence>
<gene>
    <name evidence="1" type="ORF">TTHERM_000620949</name>
</gene>
<dbReference type="EMBL" id="GG662661">
    <property type="protein sequence ID" value="EWS73917.1"/>
    <property type="molecule type" value="Genomic_DNA"/>
</dbReference>
<evidence type="ECO:0000313" key="1">
    <source>
        <dbReference type="EMBL" id="EWS73917.1"/>
    </source>
</evidence>
<dbReference type="GeneID" id="24439842"/>
<reference evidence="2" key="1">
    <citation type="journal article" date="2006" name="PLoS Biol.">
        <title>Macronuclear genome sequence of the ciliate Tetrahymena thermophila, a model eukaryote.</title>
        <authorList>
            <person name="Eisen J.A."/>
            <person name="Coyne R.S."/>
            <person name="Wu M."/>
            <person name="Wu D."/>
            <person name="Thiagarajan M."/>
            <person name="Wortman J.R."/>
            <person name="Badger J.H."/>
            <person name="Ren Q."/>
            <person name="Amedeo P."/>
            <person name="Jones K.M."/>
            <person name="Tallon L.J."/>
            <person name="Delcher A.L."/>
            <person name="Salzberg S.L."/>
            <person name="Silva J.C."/>
            <person name="Haas B.J."/>
            <person name="Majoros W.H."/>
            <person name="Farzad M."/>
            <person name="Carlton J.M."/>
            <person name="Smith R.K. Jr."/>
            <person name="Garg J."/>
            <person name="Pearlman R.E."/>
            <person name="Karrer K.M."/>
            <person name="Sun L."/>
            <person name="Manning G."/>
            <person name="Elde N.C."/>
            <person name="Turkewitz A.P."/>
            <person name="Asai D.J."/>
            <person name="Wilkes D.E."/>
            <person name="Wang Y."/>
            <person name="Cai H."/>
            <person name="Collins K."/>
            <person name="Stewart B.A."/>
            <person name="Lee S.R."/>
            <person name="Wilamowska K."/>
            <person name="Weinberg Z."/>
            <person name="Ruzzo W.L."/>
            <person name="Wloga D."/>
            <person name="Gaertig J."/>
            <person name="Frankel J."/>
            <person name="Tsao C.-C."/>
            <person name="Gorovsky M.A."/>
            <person name="Keeling P.J."/>
            <person name="Waller R.F."/>
            <person name="Patron N.J."/>
            <person name="Cherry J.M."/>
            <person name="Stover N.A."/>
            <person name="Krieger C.J."/>
            <person name="del Toro C."/>
            <person name="Ryder H.F."/>
            <person name="Williamson S.C."/>
            <person name="Barbeau R.A."/>
            <person name="Hamilton E.P."/>
            <person name="Orias E."/>
        </authorList>
    </citation>
    <scope>NUCLEOTIDE SEQUENCE [LARGE SCALE GENOMIC DNA]</scope>
    <source>
        <strain evidence="2">SB210</strain>
    </source>
</reference>
<dbReference type="InParanoid" id="W7X993"/>
<dbReference type="KEGG" id="tet:TTHERM_000620949"/>
<sequence>MFRFRFHLTTFTLSLLFPVKEQIFLLAFHQIHHHHLHPVQFRCILILINFGIGCSRLFLFQINELIFLQYPFRWHRCDQRNYFHQEQKQIHHCQLENCWIYLISFFHYFKSSHLNVANFIEELRLEGHLLGDLLLKNLISVTRYPFYSFTYQSQEIQKGSRRSLQMSFQVFTYYIQILDTCIFQSLFSSI</sequence>
<keyword evidence="2" id="KW-1185">Reference proteome</keyword>
<protein>
    <submittedName>
        <fullName evidence="1">Uncharacterized protein</fullName>
    </submittedName>
</protein>
<accession>W7X993</accession>
<proteinExistence type="predicted"/>
<organism evidence="1 2">
    <name type="scientific">Tetrahymena thermophila (strain SB210)</name>
    <dbReference type="NCBI Taxonomy" id="312017"/>
    <lineage>
        <taxon>Eukaryota</taxon>
        <taxon>Sar</taxon>
        <taxon>Alveolata</taxon>
        <taxon>Ciliophora</taxon>
        <taxon>Intramacronucleata</taxon>
        <taxon>Oligohymenophorea</taxon>
        <taxon>Hymenostomatida</taxon>
        <taxon>Tetrahymenina</taxon>
        <taxon>Tetrahymenidae</taxon>
        <taxon>Tetrahymena</taxon>
    </lineage>
</organism>
<name>W7X993_TETTS</name>
<dbReference type="AlphaFoldDB" id="W7X993"/>